<keyword evidence="6 13" id="KW-0040">ANK repeat</keyword>
<dbReference type="GO" id="GO:0004857">
    <property type="term" value="F:enzyme inhibitor activity"/>
    <property type="evidence" value="ECO:0000318"/>
    <property type="project" value="GO_Central"/>
</dbReference>
<feature type="domain" description="cGMP-dependent protein kinase interacting" evidence="16">
    <location>
        <begin position="951"/>
        <end position="1044"/>
    </location>
</feature>
<evidence type="ECO:0000256" key="1">
    <source>
        <dbReference type="ARBA" id="ARBA00004245"/>
    </source>
</evidence>
<dbReference type="InterPro" id="IPR017401">
    <property type="entry name" value="MYPT1/MYPT2/Mbs85"/>
</dbReference>
<feature type="compositionally biased region" description="Low complexity" evidence="15">
    <location>
        <begin position="778"/>
        <end position="787"/>
    </location>
</feature>
<evidence type="ECO:0000256" key="3">
    <source>
        <dbReference type="ARBA" id="ARBA00022490"/>
    </source>
</evidence>
<feature type="compositionally biased region" description="Basic and acidic residues" evidence="15">
    <location>
        <begin position="891"/>
        <end position="905"/>
    </location>
</feature>
<feature type="compositionally biased region" description="Polar residues" evidence="15">
    <location>
        <begin position="754"/>
        <end position="763"/>
    </location>
</feature>
<protein>
    <recommendedName>
        <fullName evidence="11">Protein phosphatase 1 regulatory subunit 12B</fullName>
    </recommendedName>
    <alternativeName>
        <fullName evidence="12">Myosin phosphatase-targeting subunit 2</fullName>
    </alternativeName>
</protein>
<evidence type="ECO:0000256" key="4">
    <source>
        <dbReference type="ARBA" id="ARBA00022553"/>
    </source>
</evidence>
<dbReference type="AlphaFoldDB" id="F7A6C5"/>
<dbReference type="EMBL" id="EAAA01001332">
    <property type="status" value="NOT_ANNOTATED_CDS"/>
    <property type="molecule type" value="Genomic_DNA"/>
</dbReference>
<feature type="compositionally biased region" description="Low complexity" evidence="15">
    <location>
        <begin position="394"/>
        <end position="403"/>
    </location>
</feature>
<evidence type="ECO:0000256" key="2">
    <source>
        <dbReference type="ARBA" id="ARBA00022473"/>
    </source>
</evidence>
<evidence type="ECO:0000256" key="11">
    <source>
        <dbReference type="ARBA" id="ARBA00072757"/>
    </source>
</evidence>
<keyword evidence="14" id="KW-0175">Coiled coil</keyword>
<dbReference type="SMART" id="SM00248">
    <property type="entry name" value="ANK"/>
    <property type="match status" value="5"/>
</dbReference>
<keyword evidence="3" id="KW-0963">Cytoplasm</keyword>
<feature type="compositionally biased region" description="Basic residues" evidence="15">
    <location>
        <begin position="716"/>
        <end position="726"/>
    </location>
</feature>
<evidence type="ECO:0000313" key="18">
    <source>
        <dbReference type="Proteomes" id="UP000008144"/>
    </source>
</evidence>
<feature type="region of interest" description="Disordered" evidence="15">
    <location>
        <begin position="1"/>
        <end position="24"/>
    </location>
</feature>
<feature type="repeat" description="ANK" evidence="13">
    <location>
        <begin position="206"/>
        <end position="238"/>
    </location>
</feature>
<feature type="compositionally biased region" description="Basic and acidic residues" evidence="15">
    <location>
        <begin position="942"/>
        <end position="951"/>
    </location>
</feature>
<keyword evidence="7" id="KW-0206">Cytoskeleton</keyword>
<evidence type="ECO:0000256" key="10">
    <source>
        <dbReference type="ARBA" id="ARBA00065548"/>
    </source>
</evidence>
<sequence length="1044" mass="117022">MDNSDRPLTAKEKRQEQLKRWENSATDSESSILNNYKPKVKFHDGAVFLAACSSGDLDEVQALLDKGADINFANVDGLTALHQACIDDNLDVVEFLVEHGTDIDQEDNEGWTPLHAAASCGFMDIARYLVDNHANVAAVNSEGEVPLDIAEEDDMVEFLQKQIDNQGLDIEAARNEEQEIMIADAKQHLNSIHNGDQSSIYRHPKSGATALHVAAAKGYIDVIRLLLQSGMDVNLRDNDGWTPLHAASHWSQQEAAKLLSDRGANFLSRSNLGQTPCDVADEDMLEYMRELQKENINVLLNKVERFEIHQQIDIHETKREFNEVHDNDVGVAHISAAEKAFNRDTLMSSSSDSEDDSTSSSEVTSSKLTEKQSKLDNDFITDKIGSRTDIQDTSSLTYSSSGSNVRSTTGFAGRRVTRPASLHKSNGPDAAVVTPTERNSDIKDGAPSTWRLGLRKTGSFDEKMRMGRPPTGSASRGSQNDIDRSASYNVSKTQEEQKSSKSETRTARVAPIIDARLPSSKSRNTSADENEPASSFQRSGSYRRYANESTSTFSTATPISYKRSISYKRAVGRTSSSDIKDSIEQPSKHINPTCNYGWQLASCHKTWIACQHSCSSPHKPSNRLHRSRSLDLPSNEADQISNLIRLRYQKLVNKYREPDASNKPNEATRYQSWFAAFVEEAADTSEQTNAAIDIRPDRRRSHLQPVRDEEAEAQRKARSRRERQTRRSTQGVTLDVFEEAKRTIDHMKQERSENASSSVSKQTDASDDSMATNHRRFNSSASSSSNSPRTVTLPSGYIPSNERVRNTANNFTQPHQMTIFMWSTYELCHNKDDDNADEGNSLTPGGQSPSARKSAAQQRRRQRKERRSTGLPGLKPSETTNTDNQSDDEETFKNDTELNKAERLKSTAARYDSSSLPDRHTRHRAGIRGSDNDLPSRFAIPVDDRKTDDKDYKKMYQDSRDENDRLQSELAEAKRRVTELEARLERADDVTARRKAVESEKRSLEKKLAEAEKELMVMADLKSDNQRLKDENGALIRVISKLSK</sequence>
<dbReference type="GeneTree" id="ENSGT00940000167501"/>
<dbReference type="Gene3D" id="1.25.40.20">
    <property type="entry name" value="Ankyrin repeat-containing domain"/>
    <property type="match status" value="2"/>
</dbReference>
<dbReference type="GO" id="GO:0007165">
    <property type="term" value="P:signal transduction"/>
    <property type="evidence" value="ECO:0007669"/>
    <property type="project" value="InterPro"/>
</dbReference>
<reference evidence="18" key="1">
    <citation type="journal article" date="2002" name="Science">
        <title>The draft genome of Ciona intestinalis: insights into chordate and vertebrate origins.</title>
        <authorList>
            <person name="Dehal P."/>
            <person name="Satou Y."/>
            <person name="Campbell R.K."/>
            <person name="Chapman J."/>
            <person name="Degnan B."/>
            <person name="De Tomaso A."/>
            <person name="Davidson B."/>
            <person name="Di Gregorio A."/>
            <person name="Gelpke M."/>
            <person name="Goodstein D.M."/>
            <person name="Harafuji N."/>
            <person name="Hastings K.E."/>
            <person name="Ho I."/>
            <person name="Hotta K."/>
            <person name="Huang W."/>
            <person name="Kawashima T."/>
            <person name="Lemaire P."/>
            <person name="Martinez D."/>
            <person name="Meinertzhagen I.A."/>
            <person name="Necula S."/>
            <person name="Nonaka M."/>
            <person name="Putnam N."/>
            <person name="Rash S."/>
            <person name="Saiga H."/>
            <person name="Satake M."/>
            <person name="Terry A."/>
            <person name="Yamada L."/>
            <person name="Wang H.G."/>
            <person name="Awazu S."/>
            <person name="Azumi K."/>
            <person name="Boore J."/>
            <person name="Branno M."/>
            <person name="Chin-Bow S."/>
            <person name="DeSantis R."/>
            <person name="Doyle S."/>
            <person name="Francino P."/>
            <person name="Keys D.N."/>
            <person name="Haga S."/>
            <person name="Hayashi H."/>
            <person name="Hino K."/>
            <person name="Imai K.S."/>
            <person name="Inaba K."/>
            <person name="Kano S."/>
            <person name="Kobayashi K."/>
            <person name="Kobayashi M."/>
            <person name="Lee B.I."/>
            <person name="Makabe K.W."/>
            <person name="Manohar C."/>
            <person name="Matassi G."/>
            <person name="Medina M."/>
            <person name="Mochizuki Y."/>
            <person name="Mount S."/>
            <person name="Morishita T."/>
            <person name="Miura S."/>
            <person name="Nakayama A."/>
            <person name="Nishizaka S."/>
            <person name="Nomoto H."/>
            <person name="Ohta F."/>
            <person name="Oishi K."/>
            <person name="Rigoutsos I."/>
            <person name="Sano M."/>
            <person name="Sasaki A."/>
            <person name="Sasakura Y."/>
            <person name="Shoguchi E."/>
            <person name="Shin-i T."/>
            <person name="Spagnuolo A."/>
            <person name="Stainier D."/>
            <person name="Suzuki M.M."/>
            <person name="Tassy O."/>
            <person name="Takatori N."/>
            <person name="Tokuoka M."/>
            <person name="Yagi K."/>
            <person name="Yoshizaki F."/>
            <person name="Wada S."/>
            <person name="Zhang C."/>
            <person name="Hyatt P.D."/>
            <person name="Larimer F."/>
            <person name="Detter C."/>
            <person name="Doggett N."/>
            <person name="Glavina T."/>
            <person name="Hawkins T."/>
            <person name="Richardson P."/>
            <person name="Lucas S."/>
            <person name="Kohara Y."/>
            <person name="Levine M."/>
            <person name="Satoh N."/>
            <person name="Rokhsar D.S."/>
        </authorList>
    </citation>
    <scope>NUCLEOTIDE SEQUENCE [LARGE SCALE GENOMIC DNA]</scope>
</reference>
<feature type="repeat" description="ANK" evidence="13">
    <location>
        <begin position="76"/>
        <end position="108"/>
    </location>
</feature>
<comment type="subunit">
    <text evidence="10">PP1 comprises a catalytic subunit, PPP1CA, PPP1CB or PPP1CC, and one or several targeting or regulatory subunits. PPP1R12B mediates binding to myosin. Isoform 3 and isoform 4 bind PPP1R12A, but not isoform 1 of PPP1R12B itself. Binds IL16.</text>
</comment>
<name>F7A6C5_CIOIN</name>
<evidence type="ECO:0000256" key="7">
    <source>
        <dbReference type="ARBA" id="ARBA00023212"/>
    </source>
</evidence>
<evidence type="ECO:0000256" key="9">
    <source>
        <dbReference type="ARBA" id="ARBA00059024"/>
    </source>
</evidence>
<dbReference type="GO" id="GO:0005856">
    <property type="term" value="C:cytoskeleton"/>
    <property type="evidence" value="ECO:0007669"/>
    <property type="project" value="UniProtKB-SubCell"/>
</dbReference>
<comment type="function">
    <text evidence="9">Regulates myosin phosphatase activity. Augments Ca(2+) sensitivity of the contractile apparatus.</text>
</comment>
<keyword evidence="18" id="KW-1185">Reference proteome</keyword>
<keyword evidence="5" id="KW-0677">Repeat</keyword>
<dbReference type="FunFam" id="1.25.40.20:FF:000007">
    <property type="entry name" value="Phosphatase 1 regulatory subunit 12A"/>
    <property type="match status" value="1"/>
</dbReference>
<organism evidence="17 18">
    <name type="scientific">Ciona intestinalis</name>
    <name type="common">Transparent sea squirt</name>
    <name type="synonym">Ascidia intestinalis</name>
    <dbReference type="NCBI Taxonomy" id="7719"/>
    <lineage>
        <taxon>Eukaryota</taxon>
        <taxon>Metazoa</taxon>
        <taxon>Chordata</taxon>
        <taxon>Tunicata</taxon>
        <taxon>Ascidiacea</taxon>
        <taxon>Phlebobranchia</taxon>
        <taxon>Cionidae</taxon>
        <taxon>Ciona</taxon>
    </lineage>
</organism>
<feature type="coiled-coil region" evidence="14">
    <location>
        <begin position="956"/>
        <end position="1038"/>
    </location>
</feature>
<dbReference type="InterPro" id="IPR002110">
    <property type="entry name" value="Ankyrin_rpt"/>
</dbReference>
<feature type="region of interest" description="Disordered" evidence="15">
    <location>
        <begin position="343"/>
        <end position="370"/>
    </location>
</feature>
<evidence type="ECO:0000256" key="6">
    <source>
        <dbReference type="ARBA" id="ARBA00023043"/>
    </source>
</evidence>
<reference evidence="17" key="4">
    <citation type="submission" date="2025-09" db="UniProtKB">
        <authorList>
            <consortium name="Ensembl"/>
        </authorList>
    </citation>
    <scope>IDENTIFICATION</scope>
</reference>
<feature type="repeat" description="ANK" evidence="13">
    <location>
        <begin position="109"/>
        <end position="141"/>
    </location>
</feature>
<dbReference type="InterPro" id="IPR031775">
    <property type="entry name" value="PRKG1_interact"/>
</dbReference>
<dbReference type="FunFam" id="1.25.40.20:FF:000004">
    <property type="entry name" value="Phosphatase 1 regulatory subunit 12A"/>
    <property type="match status" value="1"/>
</dbReference>
<dbReference type="InterPro" id="IPR036770">
    <property type="entry name" value="Ankyrin_rpt-contain_sf"/>
</dbReference>
<feature type="compositionally biased region" description="Basic and acidic residues" evidence="15">
    <location>
        <begin position="738"/>
        <end position="753"/>
    </location>
</feature>
<evidence type="ECO:0000256" key="12">
    <source>
        <dbReference type="ARBA" id="ARBA00083252"/>
    </source>
</evidence>
<accession>F7A6C5</accession>
<evidence type="ECO:0000256" key="15">
    <source>
        <dbReference type="SAM" id="MobiDB-lite"/>
    </source>
</evidence>
<dbReference type="PROSITE" id="PS50297">
    <property type="entry name" value="ANK_REP_REGION"/>
    <property type="match status" value="4"/>
</dbReference>
<keyword evidence="2" id="KW-0217">Developmental protein</keyword>
<evidence type="ECO:0000256" key="13">
    <source>
        <dbReference type="PROSITE-ProRule" id="PRU00023"/>
    </source>
</evidence>
<dbReference type="Pfam" id="PF15898">
    <property type="entry name" value="PRKG1_interact"/>
    <property type="match status" value="1"/>
</dbReference>
<dbReference type="GO" id="GO:0048812">
    <property type="term" value="P:neuron projection morphogenesis"/>
    <property type="evidence" value="ECO:0000318"/>
    <property type="project" value="GO_Central"/>
</dbReference>
<reference evidence="17" key="2">
    <citation type="journal article" date="2008" name="Genome Biol.">
        <title>Improved genome assembly and evidence-based global gene model set for the chordate Ciona intestinalis: new insight into intron and operon populations.</title>
        <authorList>
            <person name="Satou Y."/>
            <person name="Mineta K."/>
            <person name="Ogasawara M."/>
            <person name="Sasakura Y."/>
            <person name="Shoguchi E."/>
            <person name="Ueno K."/>
            <person name="Yamada L."/>
            <person name="Matsumoto J."/>
            <person name="Wasserscheid J."/>
            <person name="Dewar K."/>
            <person name="Wiley G.B."/>
            <person name="Macmil S.L."/>
            <person name="Roe B.A."/>
            <person name="Zeller R.W."/>
            <person name="Hastings K.E."/>
            <person name="Lemaire P."/>
            <person name="Lindquist E."/>
            <person name="Endo T."/>
            <person name="Hotta K."/>
            <person name="Inaba K."/>
        </authorList>
    </citation>
    <scope>NUCLEOTIDE SEQUENCE [LARGE SCALE GENOMIC DNA]</scope>
    <source>
        <strain evidence="17">wild type</strain>
    </source>
</reference>
<evidence type="ECO:0000256" key="8">
    <source>
        <dbReference type="ARBA" id="ARBA00038386"/>
    </source>
</evidence>
<evidence type="ECO:0000259" key="16">
    <source>
        <dbReference type="Pfam" id="PF15898"/>
    </source>
</evidence>
<feature type="region of interest" description="Disordered" evidence="15">
    <location>
        <begin position="832"/>
        <end position="951"/>
    </location>
</feature>
<dbReference type="Pfam" id="PF12796">
    <property type="entry name" value="Ank_2"/>
    <property type="match status" value="2"/>
</dbReference>
<evidence type="ECO:0000256" key="5">
    <source>
        <dbReference type="ARBA" id="ARBA00022737"/>
    </source>
</evidence>
<evidence type="ECO:0000313" key="17">
    <source>
        <dbReference type="Ensembl" id="ENSCINP00000022163.2"/>
    </source>
</evidence>
<proteinExistence type="inferred from homology"/>
<evidence type="ECO:0000256" key="14">
    <source>
        <dbReference type="SAM" id="Coils"/>
    </source>
</evidence>
<comment type="similarity">
    <text evidence="8">Belongs to the NRARP family.</text>
</comment>
<dbReference type="SUPFAM" id="SSF48403">
    <property type="entry name" value="Ankyrin repeat"/>
    <property type="match status" value="1"/>
</dbReference>
<dbReference type="InterPro" id="IPR051226">
    <property type="entry name" value="PP1_Regulatory_Subunit"/>
</dbReference>
<dbReference type="PROSITE" id="PS50088">
    <property type="entry name" value="ANK_REPEAT"/>
    <property type="match status" value="4"/>
</dbReference>
<reference evidence="17" key="3">
    <citation type="submission" date="2025-08" db="UniProtKB">
        <authorList>
            <consortium name="Ensembl"/>
        </authorList>
    </citation>
    <scope>IDENTIFICATION</scope>
</reference>
<feature type="compositionally biased region" description="Basic and acidic residues" evidence="15">
    <location>
        <begin position="493"/>
        <end position="506"/>
    </location>
</feature>
<feature type="compositionally biased region" description="Polar residues" evidence="15">
    <location>
        <begin position="838"/>
        <end position="849"/>
    </location>
</feature>
<dbReference type="PANTHER" id="PTHR24179:SF21">
    <property type="entry name" value="MYOSIN BINDING SUBUNIT, ISOFORM O"/>
    <property type="match status" value="1"/>
</dbReference>
<dbReference type="Gene3D" id="6.10.140.390">
    <property type="match status" value="1"/>
</dbReference>
<feature type="compositionally biased region" description="Basic and acidic residues" evidence="15">
    <location>
        <begin position="1"/>
        <end position="22"/>
    </location>
</feature>
<dbReference type="GO" id="GO:0019901">
    <property type="term" value="F:protein kinase binding"/>
    <property type="evidence" value="ECO:0007669"/>
    <property type="project" value="InterPro"/>
</dbReference>
<comment type="subcellular location">
    <subcellularLocation>
        <location evidence="1">Cytoplasm</location>
        <location evidence="1">Cytoskeleton</location>
    </subcellularLocation>
</comment>
<dbReference type="Ensembl" id="ENSCINT00000022409.2">
    <property type="protein sequence ID" value="ENSCINP00000022163.2"/>
    <property type="gene ID" value="ENSCING00000004189.3"/>
</dbReference>
<feature type="region of interest" description="Disordered" evidence="15">
    <location>
        <begin position="685"/>
        <end position="802"/>
    </location>
</feature>
<feature type="compositionally biased region" description="Polar residues" evidence="15">
    <location>
        <begin position="472"/>
        <end position="490"/>
    </location>
</feature>
<dbReference type="InParanoid" id="F7A6C5"/>
<dbReference type="STRING" id="7719.ENSCINP00000022163"/>
<feature type="compositionally biased region" description="Polar residues" evidence="15">
    <location>
        <begin position="519"/>
        <end position="540"/>
    </location>
</feature>
<dbReference type="PANTHER" id="PTHR24179">
    <property type="entry name" value="PROTEIN PHOSPHATASE 1 REGULATORY SUBUNIT 12"/>
    <property type="match status" value="1"/>
</dbReference>
<dbReference type="Gene3D" id="6.10.250.1820">
    <property type="match status" value="1"/>
</dbReference>
<dbReference type="PRINTS" id="PR01415">
    <property type="entry name" value="ANKYRIN"/>
</dbReference>
<keyword evidence="4" id="KW-0597">Phosphoprotein</keyword>
<dbReference type="GO" id="GO:0005737">
    <property type="term" value="C:cytoplasm"/>
    <property type="evidence" value="ECO:0000318"/>
    <property type="project" value="GO_Central"/>
</dbReference>
<feature type="repeat" description="ANK" evidence="13">
    <location>
        <begin position="239"/>
        <end position="271"/>
    </location>
</feature>
<feature type="compositionally biased region" description="Basic and acidic residues" evidence="15">
    <location>
        <begin position="705"/>
        <end position="715"/>
    </location>
</feature>
<feature type="region of interest" description="Disordered" evidence="15">
    <location>
        <begin position="393"/>
        <end position="549"/>
    </location>
</feature>
<dbReference type="PIRSF" id="PIRSF038141">
    <property type="entry name" value="PP1_12ABC_vert"/>
    <property type="match status" value="1"/>
</dbReference>
<dbReference type="GO" id="GO:0017020">
    <property type="term" value="F:myosin phosphatase regulator activity"/>
    <property type="evidence" value="ECO:0000318"/>
    <property type="project" value="GO_Central"/>
</dbReference>
<dbReference type="Proteomes" id="UP000008144">
    <property type="component" value="Chromosome 2"/>
</dbReference>
<dbReference type="FunCoup" id="F7A6C5">
    <property type="interactions" value="106"/>
</dbReference>